<keyword evidence="3" id="KW-1185">Reference proteome</keyword>
<sequence length="235" mass="27415">MESKMLEPPKSYNEMLPMLHKATFITTFIFYLSLVIYGYMPLVGINAKYIPPVKDYEEFIKWILTFGILPIASSVFWSVISGALDLHNNVAKIIGIRKMWDSHLIIKPLAKIAGVTRKLTTDESHKVMSKLYYPEVKELKDKHYVELFWNKVYYFWVFFEHTVIAFVTILIISIAKLTNIFSVTGSLINLWLWIISLVAFDFLIFIASVKPRTESQVRQIPDSKIKEFFNNNNIF</sequence>
<evidence type="ECO:0000313" key="3">
    <source>
        <dbReference type="Proteomes" id="UP000000746"/>
    </source>
</evidence>
<keyword evidence="1" id="KW-1133">Transmembrane helix</keyword>
<feature type="transmembrane region" description="Helical" evidence="1">
    <location>
        <begin position="152"/>
        <end position="175"/>
    </location>
</feature>
<reference evidence="3" key="1">
    <citation type="journal article" date="2009" name="PLoS Genet.">
        <title>Organised genome dynamics in the Escherichia coli species results in highly diverse adaptive paths.</title>
        <authorList>
            <person name="Touchon M."/>
            <person name="Hoede C."/>
            <person name="Tenaillon O."/>
            <person name="Barbe V."/>
            <person name="Baeriswyl S."/>
            <person name="Bidet P."/>
            <person name="Bingen E."/>
            <person name="Bonacorsi S."/>
            <person name="Bouchier C."/>
            <person name="Bouvet O."/>
            <person name="Calteau A."/>
            <person name="Chiapello H."/>
            <person name="Clermont O."/>
            <person name="Cruveiller S."/>
            <person name="Danchin A."/>
            <person name="Diard M."/>
            <person name="Dossat C."/>
            <person name="Karoui M.E."/>
            <person name="Frapy E."/>
            <person name="Garry L."/>
            <person name="Ghigo J.M."/>
            <person name="Gilles A.M."/>
            <person name="Johnson J."/>
            <person name="Le Bouguenec C."/>
            <person name="Lescat M."/>
            <person name="Mangenot S."/>
            <person name="Martinez-Jehanne V."/>
            <person name="Matic I."/>
            <person name="Nassif X."/>
            <person name="Oztas S."/>
            <person name="Petit M.A."/>
            <person name="Pichon C."/>
            <person name="Rouy Z."/>
            <person name="Ruf C.S."/>
            <person name="Schneider D."/>
            <person name="Tourret J."/>
            <person name="Vacherie B."/>
            <person name="Vallenet D."/>
            <person name="Medigue C."/>
            <person name="Rocha E.P.C."/>
            <person name="Denamur E."/>
        </authorList>
    </citation>
    <scope>NUCLEOTIDE SEQUENCE [LARGE SCALE GENOMIC DNA]</scope>
    <source>
        <strain evidence="3">55989 / EAEC</strain>
    </source>
</reference>
<dbReference type="KEGG" id="eck:EC55989_1371"/>
<feature type="transmembrane region" description="Helical" evidence="1">
    <location>
        <begin position="190"/>
        <end position="209"/>
    </location>
</feature>
<evidence type="ECO:0000313" key="2">
    <source>
        <dbReference type="EMBL" id="CAU97229.1"/>
    </source>
</evidence>
<feature type="transmembrane region" description="Helical" evidence="1">
    <location>
        <begin position="59"/>
        <end position="80"/>
    </location>
</feature>
<organism evidence="2 3">
    <name type="scientific">Escherichia coli (strain 55989 / EAEC)</name>
    <dbReference type="NCBI Taxonomy" id="585055"/>
    <lineage>
        <taxon>Bacteria</taxon>
        <taxon>Pseudomonadati</taxon>
        <taxon>Pseudomonadota</taxon>
        <taxon>Gammaproteobacteria</taxon>
        <taxon>Enterobacterales</taxon>
        <taxon>Enterobacteriaceae</taxon>
        <taxon>Escherichia</taxon>
    </lineage>
</organism>
<keyword evidence="1" id="KW-0812">Transmembrane</keyword>
<dbReference type="AlphaFoldDB" id="B7LHM0"/>
<gene>
    <name evidence="2" type="ordered locus">EC55989_1371</name>
</gene>
<feature type="transmembrane region" description="Helical" evidence="1">
    <location>
        <begin position="21"/>
        <end position="39"/>
    </location>
</feature>
<evidence type="ECO:0000256" key="1">
    <source>
        <dbReference type="SAM" id="Phobius"/>
    </source>
</evidence>
<protein>
    <submittedName>
        <fullName evidence="2">Uncharacterized protein</fullName>
    </submittedName>
</protein>
<dbReference type="HOGENOM" id="CLU_1198300_0_0_6"/>
<proteinExistence type="predicted"/>
<dbReference type="Proteomes" id="UP000000746">
    <property type="component" value="Chromosome"/>
</dbReference>
<name>B7LHM0_ECO55</name>
<keyword evidence="1" id="KW-0472">Membrane</keyword>
<dbReference type="EMBL" id="CU928145">
    <property type="protein sequence ID" value="CAU97229.1"/>
    <property type="molecule type" value="Genomic_DNA"/>
</dbReference>
<accession>B7LHM0</accession>